<evidence type="ECO:0000259" key="2">
    <source>
        <dbReference type="Pfam" id="PF07859"/>
    </source>
</evidence>
<protein>
    <submittedName>
        <fullName evidence="3">Alpha/beta hydrolase</fullName>
    </submittedName>
</protein>
<dbReference type="Gene3D" id="3.40.50.1820">
    <property type="entry name" value="alpha/beta hydrolase"/>
    <property type="match status" value="1"/>
</dbReference>
<dbReference type="RefSeq" id="WP_326836960.1">
    <property type="nucleotide sequence ID" value="NZ_CP142149.1"/>
</dbReference>
<gene>
    <name evidence="3" type="ORF">VSH64_19010</name>
</gene>
<name>A0ABZ1IK79_9PSEU</name>
<dbReference type="PANTHER" id="PTHR48081">
    <property type="entry name" value="AB HYDROLASE SUPERFAMILY PROTEIN C4A8.06C"/>
    <property type="match status" value="1"/>
</dbReference>
<dbReference type="InterPro" id="IPR013094">
    <property type="entry name" value="AB_hydrolase_3"/>
</dbReference>
<dbReference type="EMBL" id="CP142149">
    <property type="protein sequence ID" value="WSE34163.1"/>
    <property type="molecule type" value="Genomic_DNA"/>
</dbReference>
<dbReference type="InterPro" id="IPR029058">
    <property type="entry name" value="AB_hydrolase_fold"/>
</dbReference>
<accession>A0ABZ1IK79</accession>
<dbReference type="SUPFAM" id="SSF53474">
    <property type="entry name" value="alpha/beta-Hydrolases"/>
    <property type="match status" value="1"/>
</dbReference>
<proteinExistence type="predicted"/>
<keyword evidence="4" id="KW-1185">Reference proteome</keyword>
<dbReference type="GO" id="GO:0016787">
    <property type="term" value="F:hydrolase activity"/>
    <property type="evidence" value="ECO:0007669"/>
    <property type="project" value="UniProtKB-KW"/>
</dbReference>
<dbReference type="PANTHER" id="PTHR48081:SF33">
    <property type="entry name" value="KYNURENINE FORMAMIDASE"/>
    <property type="match status" value="1"/>
</dbReference>
<dbReference type="Proteomes" id="UP001330812">
    <property type="component" value="Chromosome"/>
</dbReference>
<feature type="domain" description="Alpha/beta hydrolase fold-3" evidence="2">
    <location>
        <begin position="92"/>
        <end position="281"/>
    </location>
</feature>
<keyword evidence="1 3" id="KW-0378">Hydrolase</keyword>
<evidence type="ECO:0000313" key="4">
    <source>
        <dbReference type="Proteomes" id="UP001330812"/>
    </source>
</evidence>
<dbReference type="InterPro" id="IPR050300">
    <property type="entry name" value="GDXG_lipolytic_enzyme"/>
</dbReference>
<evidence type="ECO:0000256" key="1">
    <source>
        <dbReference type="ARBA" id="ARBA00022801"/>
    </source>
</evidence>
<dbReference type="Pfam" id="PF07859">
    <property type="entry name" value="Abhydrolase_3"/>
    <property type="match status" value="1"/>
</dbReference>
<reference evidence="3 4" key="1">
    <citation type="journal article" date="2015" name="Int. J. Syst. Evol. Microbiol.">
        <title>Amycolatopsis rhabdoformis sp. nov., an actinomycete isolated from a tropical forest soil.</title>
        <authorList>
            <person name="Souza W.R."/>
            <person name="Silva R.E."/>
            <person name="Goodfellow M."/>
            <person name="Busarakam K."/>
            <person name="Figueiro F.S."/>
            <person name="Ferreira D."/>
            <person name="Rodrigues-Filho E."/>
            <person name="Moraes L.A.B."/>
            <person name="Zucchi T.D."/>
        </authorList>
    </citation>
    <scope>NUCLEOTIDE SEQUENCE [LARGE SCALE GENOMIC DNA]</scope>
    <source>
        <strain evidence="3 4">NCIMB 14900</strain>
    </source>
</reference>
<sequence>MADRATEAPGVRATGEVLYSAPSGRRFTDAAELAREYDIEATVPDFPAVAAGFVTRSADTRSRLECVLDLPYGPTVDERLDVFPGAPGGPVVVFLHGGYWRALTAAEFSFVAEGPVKRGATVVVPTYSLCPAVTIDEIVRQERAAFAWTVRHIEEYGADPRRIVVAGHSAGGHGVAAVLSTRWRENYGLDPAVVRGGCAISGLFDLRPLPYTAVQADLRLTADQVLRNSPLLTVPETMPPLVVSYGTEQPAEFVRQSTDYAAALLARGLPVSVLARPGFDHFDELTALSTPDSDLTDAILDLAR</sequence>
<evidence type="ECO:0000313" key="3">
    <source>
        <dbReference type="EMBL" id="WSE34163.1"/>
    </source>
</evidence>
<organism evidence="3 4">
    <name type="scientific">Amycolatopsis rhabdoformis</name>
    <dbReference type="NCBI Taxonomy" id="1448059"/>
    <lineage>
        <taxon>Bacteria</taxon>
        <taxon>Bacillati</taxon>
        <taxon>Actinomycetota</taxon>
        <taxon>Actinomycetes</taxon>
        <taxon>Pseudonocardiales</taxon>
        <taxon>Pseudonocardiaceae</taxon>
        <taxon>Amycolatopsis</taxon>
    </lineage>
</organism>